<dbReference type="AlphaFoldDB" id="A0AAD7AIR2"/>
<dbReference type="Proteomes" id="UP001218218">
    <property type="component" value="Unassembled WGS sequence"/>
</dbReference>
<proteinExistence type="predicted"/>
<gene>
    <name evidence="1" type="ORF">DFH08DRAFT_1037504</name>
</gene>
<evidence type="ECO:0000313" key="1">
    <source>
        <dbReference type="EMBL" id="KAJ7359180.1"/>
    </source>
</evidence>
<protein>
    <submittedName>
        <fullName evidence="1">Uncharacterized protein</fullName>
    </submittedName>
</protein>
<sequence length="206" mass="22974">MWSSMSRILHLMEKAPKLRSLSTFITGPLLVVRSLSLSDLVILWIGCEVDVSPLFKRLTVPSLQNINVFCAWNPPIPQTDVVHCITRSGSILHTAVFKSLHISNSDLIDFLRRSPSLLISQISDEATITDEILGVLTVRDTSGLCPNLRIIRFLESCISSTTDGLLADMLASRRTHSFSGFPAAVLSRLVFHFSDTRTHTEDTRRL</sequence>
<accession>A0AAD7AIR2</accession>
<comment type="caution">
    <text evidence="1">The sequence shown here is derived from an EMBL/GenBank/DDBJ whole genome shotgun (WGS) entry which is preliminary data.</text>
</comment>
<name>A0AAD7AIR2_9AGAR</name>
<evidence type="ECO:0000313" key="2">
    <source>
        <dbReference type="Proteomes" id="UP001218218"/>
    </source>
</evidence>
<reference evidence="1" key="1">
    <citation type="submission" date="2023-03" db="EMBL/GenBank/DDBJ databases">
        <title>Massive genome expansion in bonnet fungi (Mycena s.s.) driven by repeated elements and novel gene families across ecological guilds.</title>
        <authorList>
            <consortium name="Lawrence Berkeley National Laboratory"/>
            <person name="Harder C.B."/>
            <person name="Miyauchi S."/>
            <person name="Viragh M."/>
            <person name="Kuo A."/>
            <person name="Thoen E."/>
            <person name="Andreopoulos B."/>
            <person name="Lu D."/>
            <person name="Skrede I."/>
            <person name="Drula E."/>
            <person name="Henrissat B."/>
            <person name="Morin E."/>
            <person name="Kohler A."/>
            <person name="Barry K."/>
            <person name="LaButti K."/>
            <person name="Morin E."/>
            <person name="Salamov A."/>
            <person name="Lipzen A."/>
            <person name="Mereny Z."/>
            <person name="Hegedus B."/>
            <person name="Baldrian P."/>
            <person name="Stursova M."/>
            <person name="Weitz H."/>
            <person name="Taylor A."/>
            <person name="Grigoriev I.V."/>
            <person name="Nagy L.G."/>
            <person name="Martin F."/>
            <person name="Kauserud H."/>
        </authorList>
    </citation>
    <scope>NUCLEOTIDE SEQUENCE</scope>
    <source>
        <strain evidence="1">CBHHK002</strain>
    </source>
</reference>
<keyword evidence="2" id="KW-1185">Reference proteome</keyword>
<organism evidence="1 2">
    <name type="scientific">Mycena albidolilacea</name>
    <dbReference type="NCBI Taxonomy" id="1033008"/>
    <lineage>
        <taxon>Eukaryota</taxon>
        <taxon>Fungi</taxon>
        <taxon>Dikarya</taxon>
        <taxon>Basidiomycota</taxon>
        <taxon>Agaricomycotina</taxon>
        <taxon>Agaricomycetes</taxon>
        <taxon>Agaricomycetidae</taxon>
        <taxon>Agaricales</taxon>
        <taxon>Marasmiineae</taxon>
        <taxon>Mycenaceae</taxon>
        <taxon>Mycena</taxon>
    </lineage>
</organism>
<feature type="non-terminal residue" evidence="1">
    <location>
        <position position="206"/>
    </location>
</feature>
<dbReference type="EMBL" id="JARIHO010000006">
    <property type="protein sequence ID" value="KAJ7359180.1"/>
    <property type="molecule type" value="Genomic_DNA"/>
</dbReference>